<dbReference type="Proteomes" id="UP000683925">
    <property type="component" value="Unassembled WGS sequence"/>
</dbReference>
<comment type="caution">
    <text evidence="1">The sequence shown here is derived from an EMBL/GenBank/DDBJ whole genome shotgun (WGS) entry which is preliminary data.</text>
</comment>
<sequence length="68" mass="7705">MLHVIKIIEKQVTGIQQCLITSSCLSNASQKGRVSCITGWWRKPSQNSIQISKRVGDLIAIWDVSFFR</sequence>
<dbReference type="PROSITE" id="PS51257">
    <property type="entry name" value="PROKAR_LIPOPROTEIN"/>
    <property type="match status" value="1"/>
</dbReference>
<gene>
    <name evidence="1" type="ORF">POCTA_138.1.T0120023</name>
</gene>
<evidence type="ECO:0000313" key="2">
    <source>
        <dbReference type="Proteomes" id="UP000683925"/>
    </source>
</evidence>
<organism evidence="1 2">
    <name type="scientific">Paramecium octaurelia</name>
    <dbReference type="NCBI Taxonomy" id="43137"/>
    <lineage>
        <taxon>Eukaryota</taxon>
        <taxon>Sar</taxon>
        <taxon>Alveolata</taxon>
        <taxon>Ciliophora</taxon>
        <taxon>Intramacronucleata</taxon>
        <taxon>Oligohymenophorea</taxon>
        <taxon>Peniculida</taxon>
        <taxon>Parameciidae</taxon>
        <taxon>Paramecium</taxon>
    </lineage>
</organism>
<dbReference type="AlphaFoldDB" id="A0A8S1SN20"/>
<proteinExistence type="predicted"/>
<name>A0A8S1SN20_PAROT</name>
<evidence type="ECO:0000313" key="1">
    <source>
        <dbReference type="EMBL" id="CAD8140669.1"/>
    </source>
</evidence>
<keyword evidence="2" id="KW-1185">Reference proteome</keyword>
<dbReference type="EMBL" id="CAJJDP010000011">
    <property type="protein sequence ID" value="CAD8140669.1"/>
    <property type="molecule type" value="Genomic_DNA"/>
</dbReference>
<reference evidence="1" key="1">
    <citation type="submission" date="2021-01" db="EMBL/GenBank/DDBJ databases">
        <authorList>
            <consortium name="Genoscope - CEA"/>
            <person name="William W."/>
        </authorList>
    </citation>
    <scope>NUCLEOTIDE SEQUENCE</scope>
</reference>
<accession>A0A8S1SN20</accession>
<protein>
    <submittedName>
        <fullName evidence="1">Uncharacterized protein</fullName>
    </submittedName>
</protein>